<dbReference type="AlphaFoldDB" id="Q2GDN8"/>
<dbReference type="STRING" id="222891.NSE_0524"/>
<evidence type="ECO:0000313" key="2">
    <source>
        <dbReference type="EMBL" id="ABD45698.1"/>
    </source>
</evidence>
<dbReference type="OrthoDB" id="9780606at2"/>
<dbReference type="InterPro" id="IPR038726">
    <property type="entry name" value="PDDEXK_AddAB-type"/>
</dbReference>
<organism evidence="2 3">
    <name type="scientific">Ehrlichia sennetsu (strain ATCC VR-367 / Miyayama)</name>
    <name type="common">Neorickettsia sennetsu</name>
    <dbReference type="NCBI Taxonomy" id="222891"/>
    <lineage>
        <taxon>Bacteria</taxon>
        <taxon>Pseudomonadati</taxon>
        <taxon>Pseudomonadota</taxon>
        <taxon>Alphaproteobacteria</taxon>
        <taxon>Rickettsiales</taxon>
        <taxon>Anaplasmataceae</taxon>
        <taxon>Ehrlichia</taxon>
    </lineage>
</organism>
<evidence type="ECO:0000313" key="3">
    <source>
        <dbReference type="Proteomes" id="UP000001942"/>
    </source>
</evidence>
<evidence type="ECO:0000259" key="1">
    <source>
        <dbReference type="Pfam" id="PF12705"/>
    </source>
</evidence>
<feature type="domain" description="PD-(D/E)XK endonuclease-like" evidence="1">
    <location>
        <begin position="550"/>
        <end position="772"/>
    </location>
</feature>
<proteinExistence type="predicted"/>
<dbReference type="SUPFAM" id="SSF52540">
    <property type="entry name" value="P-loop containing nucleoside triphosphate hydrolases"/>
    <property type="match status" value="1"/>
</dbReference>
<keyword evidence="3" id="KW-1185">Reference proteome</keyword>
<accession>Q2GDN8</accession>
<dbReference type="KEGG" id="nse:NSE_0524"/>
<name>Q2GDN8_EHRS3</name>
<dbReference type="Pfam" id="PF12705">
    <property type="entry name" value="PDDEXK_1"/>
    <property type="match status" value="1"/>
</dbReference>
<dbReference type="EMBL" id="CP000237">
    <property type="protein sequence ID" value="ABD45698.1"/>
    <property type="molecule type" value="Genomic_DNA"/>
</dbReference>
<gene>
    <name evidence="2" type="ordered locus">NSE_0524</name>
</gene>
<dbReference type="eggNOG" id="COG2887">
    <property type="taxonomic scope" value="Bacteria"/>
</dbReference>
<dbReference type="HOGENOM" id="CLU_407597_0_0_5"/>
<dbReference type="InterPro" id="IPR027417">
    <property type="entry name" value="P-loop_NTPase"/>
</dbReference>
<dbReference type="Proteomes" id="UP000001942">
    <property type="component" value="Chromosome"/>
</dbReference>
<reference evidence="2 3" key="1">
    <citation type="journal article" date="2006" name="PLoS Genet.">
        <title>Comparative genomics of emerging human ehrlichiosis agents.</title>
        <authorList>
            <person name="Dunning Hotopp J.C."/>
            <person name="Lin M."/>
            <person name="Madupu R."/>
            <person name="Crabtree J."/>
            <person name="Angiuoli S.V."/>
            <person name="Eisen J.A."/>
            <person name="Seshadri R."/>
            <person name="Ren Q."/>
            <person name="Wu M."/>
            <person name="Utterback T.R."/>
            <person name="Smith S."/>
            <person name="Lewis M."/>
            <person name="Khouri H."/>
            <person name="Zhang C."/>
            <person name="Niu H."/>
            <person name="Lin Q."/>
            <person name="Ohashi N."/>
            <person name="Zhi N."/>
            <person name="Nelson W."/>
            <person name="Brinkac L.M."/>
            <person name="Dodson R.J."/>
            <person name="Rosovitz M.J."/>
            <person name="Sundaram J."/>
            <person name="Daugherty S.C."/>
            <person name="Davidsen T."/>
            <person name="Durkin A.S."/>
            <person name="Gwinn M."/>
            <person name="Haft D.H."/>
            <person name="Selengut J.D."/>
            <person name="Sullivan S.A."/>
            <person name="Zafar N."/>
            <person name="Zhou L."/>
            <person name="Benahmed F."/>
            <person name="Forberger H."/>
            <person name="Halpin R."/>
            <person name="Mulligan S."/>
            <person name="Robinson J."/>
            <person name="White O."/>
            <person name="Rikihisa Y."/>
            <person name="Tettelin H."/>
        </authorList>
    </citation>
    <scope>NUCLEOTIDE SEQUENCE [LARGE SCALE GENOMIC DNA]</scope>
    <source>
        <strain evidence="3">ATCC VR-367 / Miyayama</strain>
    </source>
</reference>
<sequence length="779" mass="91803">MLYNLHLKNDIYDTIVSYLFSRDNTPSDFSRCLVLTPNHLFSYSLKKSFSKPCILPKIVSIDAILQDFAIKNGYFNYLNFSKKAVLMLYNLMKDEKHCSIKEAMRIFTNLQQGKMEHDNFIHSEIYKKFTYHREYNEFKKLALGLIFRDYEEVIVAGIYITDETSRYIYEKALANNCPIFVYGLELTYDAAPEHFLYQTLNFQKEKNLEIASLRKGRTISQLNTELDPNFFPEKKENKKKFQLRYDLRFCEESNEQHMVESTVTYLTDFYPDVALVTTNYCLVKKIGARLSNKENINLIFKEKYTAHPDGIFLLKLLDTAILGETDISFIALLKHPYIYEQNAEIIDCIEDSIIRTTTSKQVTQEAQLFLEKIKRWSKGFHHAKNFAEYHIKWSDAITNRITCGGKRVLEFIKKYSPRFTDIYEYRQVLSFFLGRQYFYPFTDNKRFINVFSPKEASFLTYRNAILLDCTEEDFQIRDPLVMLNLFHILSTKRSIVIFNKEKPLSRLLLQIQHSCVGNYEIKKEPTQPIETVAVVKEKLFVPIEMLPKKLSPTMIELLINDPYRFYVRYILAIKETNSVVVKPGHKEFGYIMHKVFQSASKTRFSKEEYTRILENELKTYATRYQYVKNLWLPRGLKILEQFATFHNRRLEEIDILENEKELSIFIADGLELFCRFDRIESLKEDTVNIIEFKTGTIPTFKEISSFVKPQLPLQGLILQKNRNVRFNSMMYCKPSTEKVTVKKLQSPEETIAEIHKKLTTLAQIYLSGEFDFLANITKN</sequence>
<protein>
    <submittedName>
        <fullName evidence="2">Conserved domain protein</fullName>
    </submittedName>
</protein>